<dbReference type="AlphaFoldDB" id="A0A172YBF8"/>
<organism evidence="7 8">
    <name type="scientific">Halotalea alkalilenta</name>
    <dbReference type="NCBI Taxonomy" id="376489"/>
    <lineage>
        <taxon>Bacteria</taxon>
        <taxon>Pseudomonadati</taxon>
        <taxon>Pseudomonadota</taxon>
        <taxon>Gammaproteobacteria</taxon>
        <taxon>Oceanospirillales</taxon>
        <taxon>Halomonadaceae</taxon>
        <taxon>Halotalea</taxon>
    </lineage>
</organism>
<keyword evidence="5" id="KW-0804">Transcription</keyword>
<dbReference type="SUPFAM" id="SSF53383">
    <property type="entry name" value="PLP-dependent transferases"/>
    <property type="match status" value="1"/>
</dbReference>
<evidence type="ECO:0000256" key="3">
    <source>
        <dbReference type="ARBA" id="ARBA00023015"/>
    </source>
</evidence>
<evidence type="ECO:0000256" key="2">
    <source>
        <dbReference type="ARBA" id="ARBA00022898"/>
    </source>
</evidence>
<accession>A0A172YBF8</accession>
<dbReference type="PRINTS" id="PR00035">
    <property type="entry name" value="HTHGNTR"/>
</dbReference>
<name>A0A172YBF8_9GAMM</name>
<dbReference type="InterPro" id="IPR000524">
    <property type="entry name" value="Tscrpt_reg_HTH_GntR"/>
</dbReference>
<dbReference type="SUPFAM" id="SSF46785">
    <property type="entry name" value="Winged helix' DNA-binding domain"/>
    <property type="match status" value="1"/>
</dbReference>
<dbReference type="PANTHER" id="PTHR46577">
    <property type="entry name" value="HTH-TYPE TRANSCRIPTIONAL REGULATORY PROTEIN GABR"/>
    <property type="match status" value="1"/>
</dbReference>
<comment type="similarity">
    <text evidence="1">In the C-terminal section; belongs to the class-I pyridoxal-phosphate-dependent aminotransferase family.</text>
</comment>
<proteinExistence type="inferred from homology"/>
<keyword evidence="4" id="KW-0238">DNA-binding</keyword>
<dbReference type="STRING" id="376489.A5892_02965"/>
<dbReference type="InterPro" id="IPR036388">
    <property type="entry name" value="WH-like_DNA-bd_sf"/>
</dbReference>
<evidence type="ECO:0000256" key="5">
    <source>
        <dbReference type="ARBA" id="ARBA00023163"/>
    </source>
</evidence>
<dbReference type="Gene3D" id="1.10.10.10">
    <property type="entry name" value="Winged helix-like DNA-binding domain superfamily/Winged helix DNA-binding domain"/>
    <property type="match status" value="1"/>
</dbReference>
<keyword evidence="2" id="KW-0663">Pyridoxal phosphate</keyword>
<dbReference type="EMBL" id="CP015243">
    <property type="protein sequence ID" value="ANF56557.1"/>
    <property type="molecule type" value="Genomic_DNA"/>
</dbReference>
<dbReference type="Pfam" id="PF00392">
    <property type="entry name" value="GntR"/>
    <property type="match status" value="1"/>
</dbReference>
<dbReference type="PANTHER" id="PTHR46577:SF1">
    <property type="entry name" value="HTH-TYPE TRANSCRIPTIONAL REGULATORY PROTEIN GABR"/>
    <property type="match status" value="1"/>
</dbReference>
<dbReference type="CDD" id="cd07377">
    <property type="entry name" value="WHTH_GntR"/>
    <property type="match status" value="1"/>
</dbReference>
<evidence type="ECO:0000256" key="1">
    <source>
        <dbReference type="ARBA" id="ARBA00005384"/>
    </source>
</evidence>
<dbReference type="InterPro" id="IPR015424">
    <property type="entry name" value="PyrdxlP-dep_Trfase"/>
</dbReference>
<feature type="domain" description="HTH gntR-type" evidence="6">
    <location>
        <begin position="19"/>
        <end position="87"/>
    </location>
</feature>
<dbReference type="InterPro" id="IPR015421">
    <property type="entry name" value="PyrdxlP-dep_Trfase_major"/>
</dbReference>
<evidence type="ECO:0000313" key="7">
    <source>
        <dbReference type="EMBL" id="ANF56557.1"/>
    </source>
</evidence>
<dbReference type="InterPro" id="IPR004839">
    <property type="entry name" value="Aminotransferase_I/II_large"/>
</dbReference>
<dbReference type="InterPro" id="IPR051446">
    <property type="entry name" value="HTH_trans_reg/aminotransferase"/>
</dbReference>
<keyword evidence="3" id="KW-0805">Transcription regulation</keyword>
<evidence type="ECO:0000313" key="8">
    <source>
        <dbReference type="Proteomes" id="UP000077875"/>
    </source>
</evidence>
<dbReference type="Proteomes" id="UP000077875">
    <property type="component" value="Chromosome"/>
</dbReference>
<dbReference type="GO" id="GO:0003700">
    <property type="term" value="F:DNA-binding transcription factor activity"/>
    <property type="evidence" value="ECO:0007669"/>
    <property type="project" value="InterPro"/>
</dbReference>
<dbReference type="InterPro" id="IPR036390">
    <property type="entry name" value="WH_DNA-bd_sf"/>
</dbReference>
<dbReference type="GO" id="GO:0003677">
    <property type="term" value="F:DNA binding"/>
    <property type="evidence" value="ECO:0007669"/>
    <property type="project" value="UniProtKB-KW"/>
</dbReference>
<sequence>MRDLWLEHLQLRLPQRADALLGERLYGCIRQAILDGVFATGSRLPASRELAQGLGISRNTVTKVFDQLLVEGFLTARVGSGTFVADLDSAYPLRQPGGALPDAGSDAPTGLSRRGAALIEHASASVRQWGAFMPGVPDVRLFPHVRLQRRLAALSASAAPGMLSYPEQGGDPQLRRALANHLTLVRGVHCAPERILITEGLHQGIDLISRLLADPGDLAWLEEPGYWGIRRLLEINGLDTQPVAVDDEGMRPEEPFGRPPRLIFTTPSHHYPLGAVMSIQRRRQLLDLARRFDALIVEDDYDSEFRYSGSPIPSLQGLEPGAPVIYAGTFSKTIYPGLRIAYLVLPEALAEGFSSAYLDLHRGGHGLTQRALAEFIDSGEYARHVRRMRSVYGRRREQLSSLIDARFGTSLLPADARDRAGLHLVLQLPDAVDDVALARESAAQGVLVRPLSCYYAGETVRRGLMLGYASVDESEMCVPFERLAACIERAMAE</sequence>
<dbReference type="SMART" id="SM00345">
    <property type="entry name" value="HTH_GNTR"/>
    <property type="match status" value="1"/>
</dbReference>
<gene>
    <name evidence="7" type="ORF">A5892_02965</name>
</gene>
<dbReference type="KEGG" id="haa:A5892_02965"/>
<dbReference type="PROSITE" id="PS50949">
    <property type="entry name" value="HTH_GNTR"/>
    <property type="match status" value="1"/>
</dbReference>
<evidence type="ECO:0000259" key="6">
    <source>
        <dbReference type="PROSITE" id="PS50949"/>
    </source>
</evidence>
<dbReference type="GO" id="GO:0030170">
    <property type="term" value="F:pyridoxal phosphate binding"/>
    <property type="evidence" value="ECO:0007669"/>
    <property type="project" value="InterPro"/>
</dbReference>
<dbReference type="Gene3D" id="3.40.640.10">
    <property type="entry name" value="Type I PLP-dependent aspartate aminotransferase-like (Major domain)"/>
    <property type="match status" value="1"/>
</dbReference>
<keyword evidence="8" id="KW-1185">Reference proteome</keyword>
<dbReference type="Pfam" id="PF00155">
    <property type="entry name" value="Aminotran_1_2"/>
    <property type="match status" value="1"/>
</dbReference>
<evidence type="ECO:0000256" key="4">
    <source>
        <dbReference type="ARBA" id="ARBA00023125"/>
    </source>
</evidence>
<reference evidence="7 8" key="1">
    <citation type="submission" date="2016-04" db="EMBL/GenBank/DDBJ databases">
        <title>Complete Genome Sequence of Halotalea alkalilenta IHB B 13600.</title>
        <authorList>
            <person name="Swarnkar M.K."/>
            <person name="Sharma A."/>
            <person name="Kaushal K."/>
            <person name="Soni R."/>
            <person name="Rana S."/>
            <person name="Singh A.K."/>
            <person name="Gulati A."/>
        </authorList>
    </citation>
    <scope>NUCLEOTIDE SEQUENCE [LARGE SCALE GENOMIC DNA]</scope>
    <source>
        <strain evidence="7 8">IHB B 13600</strain>
    </source>
</reference>
<dbReference type="RefSeq" id="WP_064121535.1">
    <property type="nucleotide sequence ID" value="NZ_CP015243.1"/>
</dbReference>
<dbReference type="CDD" id="cd00609">
    <property type="entry name" value="AAT_like"/>
    <property type="match status" value="1"/>
</dbReference>
<protein>
    <submittedName>
        <fullName evidence="7">Decarboxylase</fullName>
    </submittedName>
</protein>